<dbReference type="GO" id="GO:0016787">
    <property type="term" value="F:hydrolase activity"/>
    <property type="evidence" value="ECO:0007669"/>
    <property type="project" value="InterPro"/>
</dbReference>
<proteinExistence type="predicted"/>
<evidence type="ECO:0000256" key="1">
    <source>
        <dbReference type="ARBA" id="ARBA00022729"/>
    </source>
</evidence>
<name>A0A1I2TPH2_9SPHI</name>
<dbReference type="AlphaFoldDB" id="A0A1I2TPH2"/>
<dbReference type="InterPro" id="IPR003140">
    <property type="entry name" value="PLipase/COase/thioEstase"/>
</dbReference>
<dbReference type="RefSeq" id="WP_090991984.1">
    <property type="nucleotide sequence ID" value="NZ_FOPP01000001.1"/>
</dbReference>
<dbReference type="Proteomes" id="UP000199666">
    <property type="component" value="Unassembled WGS sequence"/>
</dbReference>
<dbReference type="InterPro" id="IPR050955">
    <property type="entry name" value="Plant_Biomass_Hydrol_Est"/>
</dbReference>
<organism evidence="4 5">
    <name type="scientific">Pedobacter insulae</name>
    <dbReference type="NCBI Taxonomy" id="414048"/>
    <lineage>
        <taxon>Bacteria</taxon>
        <taxon>Pseudomonadati</taxon>
        <taxon>Bacteroidota</taxon>
        <taxon>Sphingobacteriia</taxon>
        <taxon>Sphingobacteriales</taxon>
        <taxon>Sphingobacteriaceae</taxon>
        <taxon>Pedobacter</taxon>
    </lineage>
</organism>
<gene>
    <name evidence="4" type="ORF">SAMN04489864_101519</name>
</gene>
<dbReference type="EMBL" id="FOPP01000001">
    <property type="protein sequence ID" value="SFG66798.1"/>
    <property type="molecule type" value="Genomic_DNA"/>
</dbReference>
<dbReference type="Gene3D" id="3.40.50.1820">
    <property type="entry name" value="alpha/beta hydrolase"/>
    <property type="match status" value="1"/>
</dbReference>
<dbReference type="PANTHER" id="PTHR43037:SF1">
    <property type="entry name" value="BLL1128 PROTEIN"/>
    <property type="match status" value="1"/>
</dbReference>
<reference evidence="4 5" key="1">
    <citation type="submission" date="2016-10" db="EMBL/GenBank/DDBJ databases">
        <authorList>
            <person name="de Groot N.N."/>
        </authorList>
    </citation>
    <scope>NUCLEOTIDE SEQUENCE [LARGE SCALE GENOMIC DNA]</scope>
    <source>
        <strain evidence="4 5">DSM 18684</strain>
    </source>
</reference>
<accession>A0A1I2TPH2</accession>
<dbReference type="InterPro" id="IPR029058">
    <property type="entry name" value="AB_hydrolase_fold"/>
</dbReference>
<keyword evidence="5" id="KW-1185">Reference proteome</keyword>
<sequence>MKKIILYLISCVIFSFAKAQELTKFKKADFIKGIDTLKYRILYPENFHSNMKYPVVFFLHGAGERGNDNQKQLTHGAKMFLTDEFQSKFPAIIVFPQCPQNSYWSNVEIETINGKRFFNFLSGGVPTKSMDLLLDLTDQIVKQPFADKAKIYIGGLSMGGMGTFEILRRKPKTFAAAFAICGGDNVANVKKYKNVPLWIFHGGLDDVVNPQLSYNVYHALKAINHTPKFTVYPKANHNSWDSAFAEPELIPWLFSQSK</sequence>
<evidence type="ECO:0000259" key="3">
    <source>
        <dbReference type="Pfam" id="PF02230"/>
    </source>
</evidence>
<dbReference type="PANTHER" id="PTHR43037">
    <property type="entry name" value="UNNAMED PRODUCT-RELATED"/>
    <property type="match status" value="1"/>
</dbReference>
<feature type="signal peptide" evidence="2">
    <location>
        <begin position="1"/>
        <end position="19"/>
    </location>
</feature>
<protein>
    <submittedName>
        <fullName evidence="4">Phospholipase/Carboxylesterase</fullName>
    </submittedName>
</protein>
<dbReference type="STRING" id="414048.SAMN04489864_101519"/>
<evidence type="ECO:0000256" key="2">
    <source>
        <dbReference type="SAM" id="SignalP"/>
    </source>
</evidence>
<keyword evidence="1 2" id="KW-0732">Signal</keyword>
<dbReference type="OrthoDB" id="9764953at2"/>
<feature type="domain" description="Phospholipase/carboxylesterase/thioesterase" evidence="3">
    <location>
        <begin position="54"/>
        <end position="243"/>
    </location>
</feature>
<dbReference type="Pfam" id="PF02230">
    <property type="entry name" value="Abhydrolase_2"/>
    <property type="match status" value="1"/>
</dbReference>
<dbReference type="SUPFAM" id="SSF53474">
    <property type="entry name" value="alpha/beta-Hydrolases"/>
    <property type="match status" value="1"/>
</dbReference>
<feature type="chain" id="PRO_5011618265" evidence="2">
    <location>
        <begin position="20"/>
        <end position="258"/>
    </location>
</feature>
<evidence type="ECO:0000313" key="5">
    <source>
        <dbReference type="Proteomes" id="UP000199666"/>
    </source>
</evidence>
<evidence type="ECO:0000313" key="4">
    <source>
        <dbReference type="EMBL" id="SFG66798.1"/>
    </source>
</evidence>